<evidence type="ECO:0000313" key="25">
    <source>
        <dbReference type="EMBL" id="KAI1883831.1"/>
    </source>
</evidence>
<protein>
    <recommendedName>
        <fullName evidence="14">Lactosylceramide alpha-2,3-sialyltransferase</fullName>
        <ecNumber evidence="13">2.4.3.9</ecNumber>
    </recommendedName>
    <alternativeName>
        <fullName evidence="15">CMP-NeuAc:lactosylceramide alpha-2,3-sialyltransferase</fullName>
    </alternativeName>
    <alternativeName>
        <fullName evidence="18">Ganglioside GM3 synthase</fullName>
    </alternativeName>
    <alternativeName>
        <fullName evidence="17">ST3Gal V</fullName>
    </alternativeName>
    <alternativeName>
        <fullName evidence="16">Sialyltransferase 9</fullName>
    </alternativeName>
</protein>
<comment type="catalytic activity">
    <reaction evidence="21">
        <text>a beta-D-Gal-(1&lt;-&gt;1')-ceramide + CMP-N-acetyl-beta-neuraminate = N-acetyl-alpha-neuraminosyl-(2-&gt;3)-beta-D-galactosyl-(1&lt;-&gt;1')-ceramide + CMP + H(+)</text>
        <dbReference type="Rhea" id="RHEA:41780"/>
        <dbReference type="ChEBI" id="CHEBI:15378"/>
        <dbReference type="ChEBI" id="CHEBI:57812"/>
        <dbReference type="ChEBI" id="CHEBI:60377"/>
        <dbReference type="ChEBI" id="CHEBI:82643"/>
        <dbReference type="ChEBI" id="CHEBI:143593"/>
    </reaction>
    <physiologicalReaction direction="left-to-right" evidence="21">
        <dbReference type="Rhea" id="RHEA:41781"/>
    </physiologicalReaction>
</comment>
<keyword evidence="9" id="KW-0443">Lipid metabolism</keyword>
<dbReference type="FunFam" id="3.90.1480.20:FF:000006">
    <property type="entry name" value="ST3 beta-galactoside alpha-2,3-sialyltransferase 5"/>
    <property type="match status" value="1"/>
</dbReference>
<dbReference type="Gene3D" id="3.90.1480.20">
    <property type="entry name" value="Glycosyl transferase family 29"/>
    <property type="match status" value="1"/>
</dbReference>
<dbReference type="EMBL" id="JAERUA010000023">
    <property type="protein sequence ID" value="KAI1883831.1"/>
    <property type="molecule type" value="Genomic_DNA"/>
</dbReference>
<evidence type="ECO:0000256" key="23">
    <source>
        <dbReference type="ARBA" id="ARBA00049539"/>
    </source>
</evidence>
<name>A0A8T3CIL9_9TELE</name>
<organism evidence="25 26">
    <name type="scientific">Albula goreensis</name>
    <dbReference type="NCBI Taxonomy" id="1534307"/>
    <lineage>
        <taxon>Eukaryota</taxon>
        <taxon>Metazoa</taxon>
        <taxon>Chordata</taxon>
        <taxon>Craniata</taxon>
        <taxon>Vertebrata</taxon>
        <taxon>Euteleostomi</taxon>
        <taxon>Actinopterygii</taxon>
        <taxon>Neopterygii</taxon>
        <taxon>Teleostei</taxon>
        <taxon>Albuliformes</taxon>
        <taxon>Albulidae</taxon>
        <taxon>Albula</taxon>
    </lineage>
</organism>
<evidence type="ECO:0000256" key="4">
    <source>
        <dbReference type="ARBA" id="ARBA00022679"/>
    </source>
</evidence>
<dbReference type="GO" id="GO:0006629">
    <property type="term" value="P:lipid metabolic process"/>
    <property type="evidence" value="ECO:0007669"/>
    <property type="project" value="UniProtKB-KW"/>
</dbReference>
<comment type="catalytic activity">
    <reaction evidence="19">
        <text>a beta-D-Gal-(1-&gt;4)-beta-D-Glc-(1&lt;-&gt;1)-Cer(d18:1(4E)) + CMP-N-acetyl-beta-neuraminate = a ganglioside GM3 (d18:1(4E)) + CMP + H(+)</text>
        <dbReference type="Rhea" id="RHEA:18417"/>
        <dbReference type="ChEBI" id="CHEBI:15378"/>
        <dbReference type="ChEBI" id="CHEBI:17950"/>
        <dbReference type="ChEBI" id="CHEBI:57812"/>
        <dbReference type="ChEBI" id="CHEBI:60065"/>
        <dbReference type="ChEBI" id="CHEBI:60377"/>
        <dbReference type="EC" id="2.4.3.9"/>
    </reaction>
    <physiologicalReaction direction="left-to-right" evidence="19">
        <dbReference type="Rhea" id="RHEA:18418"/>
    </physiologicalReaction>
</comment>
<keyword evidence="7 24" id="KW-1133">Transmembrane helix</keyword>
<keyword evidence="12" id="KW-0325">Glycoprotein</keyword>
<feature type="transmembrane region" description="Helical" evidence="24">
    <location>
        <begin position="36"/>
        <end position="54"/>
    </location>
</feature>
<keyword evidence="5 24" id="KW-0812">Transmembrane</keyword>
<evidence type="ECO:0000256" key="20">
    <source>
        <dbReference type="ARBA" id="ARBA00045587"/>
    </source>
</evidence>
<evidence type="ECO:0000256" key="8">
    <source>
        <dbReference type="ARBA" id="ARBA00023034"/>
    </source>
</evidence>
<accession>A0A8T3CIL9</accession>
<evidence type="ECO:0000256" key="18">
    <source>
        <dbReference type="ARBA" id="ARBA00042545"/>
    </source>
</evidence>
<comment type="catalytic activity">
    <reaction evidence="22">
        <text>ganglioside GA2 (d18:1(4E)/18:0) + CMP-N-acetyl-beta-neuraminate = ganglioside GM2 (d18:1(4E)/18:0) + CMP + H(+)</text>
        <dbReference type="Rhea" id="RHEA:41776"/>
        <dbReference type="ChEBI" id="CHEBI:15378"/>
        <dbReference type="ChEBI" id="CHEBI:57812"/>
        <dbReference type="ChEBI" id="CHEBI:60377"/>
        <dbReference type="ChEBI" id="CHEBI:78485"/>
        <dbReference type="ChEBI" id="CHEBI:78486"/>
    </reaction>
    <physiologicalReaction direction="left-to-right" evidence="22">
        <dbReference type="Rhea" id="RHEA:41777"/>
    </physiologicalReaction>
</comment>
<comment type="subcellular location">
    <subcellularLocation>
        <location evidence="1">Golgi apparatus membrane</location>
        <topology evidence="1">Single-pass type II membrane protein</topology>
    </subcellularLocation>
</comment>
<keyword evidence="6" id="KW-0735">Signal-anchor</keyword>
<evidence type="ECO:0000256" key="12">
    <source>
        <dbReference type="ARBA" id="ARBA00023180"/>
    </source>
</evidence>
<evidence type="ECO:0000256" key="9">
    <source>
        <dbReference type="ARBA" id="ARBA00023098"/>
    </source>
</evidence>
<evidence type="ECO:0000256" key="10">
    <source>
        <dbReference type="ARBA" id="ARBA00023136"/>
    </source>
</evidence>
<reference evidence="25" key="1">
    <citation type="submission" date="2021-01" db="EMBL/GenBank/DDBJ databases">
        <authorList>
            <person name="Zahm M."/>
            <person name="Roques C."/>
            <person name="Cabau C."/>
            <person name="Klopp C."/>
            <person name="Donnadieu C."/>
            <person name="Jouanno E."/>
            <person name="Lampietro C."/>
            <person name="Louis A."/>
            <person name="Herpin A."/>
            <person name="Echchiki A."/>
            <person name="Berthelot C."/>
            <person name="Parey E."/>
            <person name="Roest-Crollius H."/>
            <person name="Braasch I."/>
            <person name="Postlethwait J."/>
            <person name="Bobe J."/>
            <person name="Montfort J."/>
            <person name="Bouchez O."/>
            <person name="Begum T."/>
            <person name="Mejri S."/>
            <person name="Adams A."/>
            <person name="Chen W.-J."/>
            <person name="Guiguen Y."/>
        </authorList>
    </citation>
    <scope>NUCLEOTIDE SEQUENCE</scope>
    <source>
        <tissue evidence="25">Blood</tissue>
    </source>
</reference>
<comment type="catalytic activity">
    <reaction evidence="23">
        <text>ganglioside GA1 (d18:1(4E)/18:0) + CMP-N-acetyl-beta-neuraminate = ganglioside GM1 (d18:1(4E)/18:0) + CMP + H(+)</text>
        <dbReference type="Rhea" id="RHEA:41784"/>
        <dbReference type="ChEBI" id="CHEBI:15378"/>
        <dbReference type="ChEBI" id="CHEBI:57812"/>
        <dbReference type="ChEBI" id="CHEBI:60377"/>
        <dbReference type="ChEBI" id="CHEBI:73110"/>
        <dbReference type="ChEBI" id="CHEBI:78484"/>
    </reaction>
    <physiologicalReaction direction="left-to-right" evidence="23">
        <dbReference type="Rhea" id="RHEA:41785"/>
    </physiologicalReaction>
</comment>
<gene>
    <name evidence="25" type="ORF">AGOR_G00236050</name>
</gene>
<evidence type="ECO:0000256" key="17">
    <source>
        <dbReference type="ARBA" id="ARBA00041976"/>
    </source>
</evidence>
<dbReference type="AlphaFoldDB" id="A0A8T3CIL9"/>
<keyword evidence="11" id="KW-1015">Disulfide bond</keyword>
<comment type="function">
    <text evidence="20">Transfers the sialyl group (N-acetyl-alpha-neuraminyl or NeuAc) from CMP-NeuAc to the non-reducing terminal galactose (Gal) of glycosphingolipids forming gangliosides (important molecules involved in the regulation of multiple cellular processes, including cell proliferation and differentiation, apoptosis, embryogenesis, development, and oncogenesis). Mainly involved in the biosynthesis of ganglioside GM3 but can also use different glycolipids as substrate acceptors such as D-galactosylceramide (GalCer), asialo-GM2 (GA2) and asialo-GM1 (GA1), although less preferentially than beta-D-Gal-(1-&gt;4)-beta-D-Glc-(1&lt;-&gt;1)-Cer (LacCer).</text>
</comment>
<comment type="similarity">
    <text evidence="2">Belongs to the glycosyltransferase 29 family.</text>
</comment>
<dbReference type="Pfam" id="PF00777">
    <property type="entry name" value="Glyco_transf_29"/>
    <property type="match status" value="1"/>
</dbReference>
<dbReference type="InterPro" id="IPR038578">
    <property type="entry name" value="GT29-like_sf"/>
</dbReference>
<keyword evidence="26" id="KW-1185">Reference proteome</keyword>
<keyword evidence="10 24" id="KW-0472">Membrane</keyword>
<evidence type="ECO:0000256" key="13">
    <source>
        <dbReference type="ARBA" id="ARBA00039111"/>
    </source>
</evidence>
<sequence>MRSRLRSSKANDVIHSAALDTMKTPRMLYCGSHRHFLVLLIVLVLVSLGVLNLPQFKTDPKPYLWRVDNSHRELVHSFVRSELTKECRPAFARKEMKARFSNSSHVTEPYLWKDMPLPASIFQYPPPFGFQDLRGKLTEVLGLLPSAERLALSGTVCRRCVVVGNGGVLRGLALGPLIDEFDIVIRLNSGPVRNFSKDVGSRTTLRMSYPEGTPRAWDDLDSSLQFVAVVYKSVDFNWLKAMLRRERVSLWDWLFFWQKVPDEIPVELSQFRILNPEIIRETALDLLRLPEPQPRLWGWDQNVPTIGVSALNLATYICDEVSFAGFGYNLSQEGAPLHYYDSLPMTSMLQQPMHNVDREGALLRGLAKAGVISDLTGGVHCSFCPNGVDGKT</sequence>
<evidence type="ECO:0000256" key="21">
    <source>
        <dbReference type="ARBA" id="ARBA00048050"/>
    </source>
</evidence>
<evidence type="ECO:0000256" key="19">
    <source>
        <dbReference type="ARBA" id="ARBA00043651"/>
    </source>
</evidence>
<dbReference type="PANTHER" id="PTHR13713">
    <property type="entry name" value="SIALYLTRANSFERASE"/>
    <property type="match status" value="1"/>
</dbReference>
<dbReference type="OrthoDB" id="10264956at2759"/>
<evidence type="ECO:0000256" key="7">
    <source>
        <dbReference type="ARBA" id="ARBA00022989"/>
    </source>
</evidence>
<dbReference type="GO" id="GO:0000139">
    <property type="term" value="C:Golgi membrane"/>
    <property type="evidence" value="ECO:0007669"/>
    <property type="project" value="UniProtKB-SubCell"/>
</dbReference>
<keyword evidence="4" id="KW-0808">Transferase</keyword>
<dbReference type="Proteomes" id="UP000829720">
    <property type="component" value="Unassembled WGS sequence"/>
</dbReference>
<dbReference type="GO" id="GO:0047291">
    <property type="term" value="F:lactosylceramide alpha-2,3-sialyltransferase activity"/>
    <property type="evidence" value="ECO:0007669"/>
    <property type="project" value="UniProtKB-EC"/>
</dbReference>
<evidence type="ECO:0000256" key="16">
    <source>
        <dbReference type="ARBA" id="ARBA00041896"/>
    </source>
</evidence>
<comment type="caution">
    <text evidence="25">The sequence shown here is derived from an EMBL/GenBank/DDBJ whole genome shotgun (WGS) entry which is preliminary data.</text>
</comment>
<dbReference type="PANTHER" id="PTHR13713:SF60">
    <property type="entry name" value="LACTOSYLCERAMIDE ALPHA-2,3-SIALYLTRANSFERASE"/>
    <property type="match status" value="1"/>
</dbReference>
<evidence type="ECO:0000256" key="11">
    <source>
        <dbReference type="ARBA" id="ARBA00023157"/>
    </source>
</evidence>
<evidence type="ECO:0000256" key="22">
    <source>
        <dbReference type="ARBA" id="ARBA00048805"/>
    </source>
</evidence>
<evidence type="ECO:0000313" key="26">
    <source>
        <dbReference type="Proteomes" id="UP000829720"/>
    </source>
</evidence>
<dbReference type="InterPro" id="IPR001675">
    <property type="entry name" value="Glyco_trans_29"/>
</dbReference>
<dbReference type="InterPro" id="IPR051142">
    <property type="entry name" value="Glycosyltransferase_29"/>
</dbReference>
<keyword evidence="8" id="KW-0333">Golgi apparatus</keyword>
<evidence type="ECO:0000256" key="2">
    <source>
        <dbReference type="ARBA" id="ARBA00006003"/>
    </source>
</evidence>
<evidence type="ECO:0000256" key="3">
    <source>
        <dbReference type="ARBA" id="ARBA00022676"/>
    </source>
</evidence>
<keyword evidence="3" id="KW-0328">Glycosyltransferase</keyword>
<evidence type="ECO:0000256" key="15">
    <source>
        <dbReference type="ARBA" id="ARBA00041341"/>
    </source>
</evidence>
<dbReference type="EC" id="2.4.3.9" evidence="13"/>
<evidence type="ECO:0000256" key="14">
    <source>
        <dbReference type="ARBA" id="ARBA00039792"/>
    </source>
</evidence>
<evidence type="ECO:0000256" key="6">
    <source>
        <dbReference type="ARBA" id="ARBA00022968"/>
    </source>
</evidence>
<evidence type="ECO:0000256" key="24">
    <source>
        <dbReference type="SAM" id="Phobius"/>
    </source>
</evidence>
<evidence type="ECO:0000256" key="5">
    <source>
        <dbReference type="ARBA" id="ARBA00022692"/>
    </source>
</evidence>
<evidence type="ECO:0000256" key="1">
    <source>
        <dbReference type="ARBA" id="ARBA00004323"/>
    </source>
</evidence>
<proteinExistence type="inferred from homology"/>